<evidence type="ECO:0000313" key="11">
    <source>
        <dbReference type="Proteomes" id="UP000419144"/>
    </source>
</evidence>
<dbReference type="GO" id="GO:0005783">
    <property type="term" value="C:endoplasmic reticulum"/>
    <property type="evidence" value="ECO:0007669"/>
    <property type="project" value="TreeGrafter"/>
</dbReference>
<evidence type="ECO:0000256" key="4">
    <source>
        <dbReference type="ARBA" id="ARBA00022989"/>
    </source>
</evidence>
<feature type="transmembrane region" description="Helical" evidence="7">
    <location>
        <begin position="350"/>
        <end position="370"/>
    </location>
</feature>
<dbReference type="OrthoDB" id="5977743at2759"/>
<reference evidence="10" key="1">
    <citation type="submission" date="2019-11" db="EMBL/GenBank/DDBJ databases">
        <title>Leishmania tarentolae CDS.</title>
        <authorList>
            <person name="Goto Y."/>
            <person name="Yamagishi J."/>
        </authorList>
    </citation>
    <scope>NUCLEOTIDE SEQUENCE [LARGE SCALE GENOMIC DNA]</scope>
    <source>
        <strain evidence="10">Parrot Tar II</strain>
    </source>
</reference>
<dbReference type="AlphaFoldDB" id="A0A640KAJ3"/>
<evidence type="ECO:0000256" key="2">
    <source>
        <dbReference type="ARBA" id="ARBA00022679"/>
    </source>
</evidence>
<comment type="subcellular location">
    <subcellularLocation>
        <location evidence="1">Membrane</location>
        <topology evidence="1">Multi-pass membrane protein</topology>
    </subcellularLocation>
</comment>
<sequence>MLVFIFGAIIGAITFIGTFMYIIIMGPSRYHRGGVVGKLYYFLTSVPLSVCGFCVSGFFGCDQRKGQLCCSRCANHTIHERNWFMVIFYIVLVWTMESLYLLVSLPRLQASIMSKTVSWALVLLSEFLWVCAIFSDPGTVTAEADMAAQRQYFSARGATGSKKRLPSRPTAKNGAGMTNQGTTPRNGRARRSFLFSPAEEFVLNRRYIVDGMVYPIASDEATAQLTTLQREYTSPTVRQPVQLGQCCVTCHVSRPSRSKHCRLCHRCVRRYDHHCPWINNDVAERTTRYFLGFLLLHAISCTWACIDLFRNIRQFLMANRAWGWTLRYPNGRVIPLNFSQYLSILVNYHLLEACLFFFAFFIGLVLYWFWGYQMSFAVANLTVNDLNKIDDTVEFVVTLPTLELVYRESRKVLQRLEQVAERKPKALLALTEPPPPHTEPEYEEGGKANLVYRKRVKKMLTKDLKGLYDRGVWQNLMEILFPSAPLRDSAVLAKATACVQ</sequence>
<evidence type="ECO:0000256" key="7">
    <source>
        <dbReference type="RuleBase" id="RU079119"/>
    </source>
</evidence>
<evidence type="ECO:0000256" key="3">
    <source>
        <dbReference type="ARBA" id="ARBA00022692"/>
    </source>
</evidence>
<dbReference type="PROSITE" id="PS50216">
    <property type="entry name" value="DHHC"/>
    <property type="match status" value="1"/>
</dbReference>
<gene>
    <name evidence="10" type="ORF">LtaPh_0906500</name>
</gene>
<evidence type="ECO:0000259" key="9">
    <source>
        <dbReference type="Pfam" id="PF01529"/>
    </source>
</evidence>
<organism evidence="10 11">
    <name type="scientific">Leishmania tarentolae</name>
    <name type="common">Sauroleishmania tarentolae</name>
    <dbReference type="NCBI Taxonomy" id="5689"/>
    <lineage>
        <taxon>Eukaryota</taxon>
        <taxon>Discoba</taxon>
        <taxon>Euglenozoa</taxon>
        <taxon>Kinetoplastea</taxon>
        <taxon>Metakinetoplastina</taxon>
        <taxon>Trypanosomatida</taxon>
        <taxon>Trypanosomatidae</taxon>
        <taxon>Leishmaniinae</taxon>
        <taxon>Leishmania</taxon>
        <taxon>lizard Leishmania</taxon>
    </lineage>
</organism>
<dbReference type="GO" id="GO:0016020">
    <property type="term" value="C:membrane"/>
    <property type="evidence" value="ECO:0007669"/>
    <property type="project" value="UniProtKB-SubCell"/>
</dbReference>
<dbReference type="InterPro" id="IPR001594">
    <property type="entry name" value="Palmitoyltrfase_DHHC"/>
</dbReference>
<feature type="domain" description="Palmitoyltransferase DHHC" evidence="9">
    <location>
        <begin position="245"/>
        <end position="385"/>
    </location>
</feature>
<feature type="transmembrane region" description="Helical" evidence="7">
    <location>
        <begin position="6"/>
        <end position="27"/>
    </location>
</feature>
<dbReference type="EMBL" id="BLBS01000010">
    <property type="protein sequence ID" value="GET86318.1"/>
    <property type="molecule type" value="Genomic_DNA"/>
</dbReference>
<name>A0A640KAJ3_LEITA</name>
<dbReference type="GO" id="GO:0005794">
    <property type="term" value="C:Golgi apparatus"/>
    <property type="evidence" value="ECO:0007669"/>
    <property type="project" value="TreeGrafter"/>
</dbReference>
<proteinExistence type="inferred from homology"/>
<comment type="caution">
    <text evidence="10">The sequence shown here is derived from an EMBL/GenBank/DDBJ whole genome shotgun (WGS) entry which is preliminary data.</text>
</comment>
<dbReference type="Proteomes" id="UP000419144">
    <property type="component" value="Unassembled WGS sequence"/>
</dbReference>
<comment type="similarity">
    <text evidence="7">Belongs to the DHHC palmitoyltransferase family.</text>
</comment>
<dbReference type="InterPro" id="IPR039859">
    <property type="entry name" value="PFA4/ZDH16/20/ERF2-like"/>
</dbReference>
<evidence type="ECO:0000256" key="1">
    <source>
        <dbReference type="ARBA" id="ARBA00004141"/>
    </source>
</evidence>
<comment type="domain">
    <text evidence="7">The DHHC domain is required for palmitoyltransferase activity.</text>
</comment>
<keyword evidence="2 7" id="KW-0808">Transferase</keyword>
<feature type="transmembrane region" description="Helical" evidence="7">
    <location>
        <begin position="117"/>
        <end position="135"/>
    </location>
</feature>
<protein>
    <recommendedName>
        <fullName evidence="7">Palmitoyltransferase</fullName>
        <ecNumber evidence="7">2.3.1.225</ecNumber>
    </recommendedName>
</protein>
<feature type="compositionally biased region" description="Polar residues" evidence="8">
    <location>
        <begin position="176"/>
        <end position="185"/>
    </location>
</feature>
<feature type="transmembrane region" description="Helical" evidence="7">
    <location>
        <begin position="83"/>
        <end position="105"/>
    </location>
</feature>
<evidence type="ECO:0000256" key="5">
    <source>
        <dbReference type="ARBA" id="ARBA00023136"/>
    </source>
</evidence>
<feature type="transmembrane region" description="Helical" evidence="7">
    <location>
        <begin position="39"/>
        <end position="59"/>
    </location>
</feature>
<dbReference type="GO" id="GO:0006612">
    <property type="term" value="P:protein targeting to membrane"/>
    <property type="evidence" value="ECO:0007669"/>
    <property type="project" value="TreeGrafter"/>
</dbReference>
<dbReference type="PANTHER" id="PTHR22883:SF458">
    <property type="entry name" value="PALMITOYLTRANSFERASE"/>
    <property type="match status" value="1"/>
</dbReference>
<comment type="catalytic activity">
    <reaction evidence="7">
        <text>L-cysteinyl-[protein] + hexadecanoyl-CoA = S-hexadecanoyl-L-cysteinyl-[protein] + CoA</text>
        <dbReference type="Rhea" id="RHEA:36683"/>
        <dbReference type="Rhea" id="RHEA-COMP:10131"/>
        <dbReference type="Rhea" id="RHEA-COMP:11032"/>
        <dbReference type="ChEBI" id="CHEBI:29950"/>
        <dbReference type="ChEBI" id="CHEBI:57287"/>
        <dbReference type="ChEBI" id="CHEBI:57379"/>
        <dbReference type="ChEBI" id="CHEBI:74151"/>
        <dbReference type="EC" id="2.3.1.225"/>
    </reaction>
</comment>
<dbReference type="Pfam" id="PF01529">
    <property type="entry name" value="DHHC"/>
    <property type="match status" value="1"/>
</dbReference>
<dbReference type="EC" id="2.3.1.225" evidence="7"/>
<keyword evidence="3 7" id="KW-0812">Transmembrane</keyword>
<dbReference type="GO" id="GO:0019706">
    <property type="term" value="F:protein-cysteine S-palmitoyltransferase activity"/>
    <property type="evidence" value="ECO:0007669"/>
    <property type="project" value="UniProtKB-EC"/>
</dbReference>
<keyword evidence="11" id="KW-1185">Reference proteome</keyword>
<keyword evidence="4 7" id="KW-1133">Transmembrane helix</keyword>
<evidence type="ECO:0000256" key="8">
    <source>
        <dbReference type="SAM" id="MobiDB-lite"/>
    </source>
</evidence>
<evidence type="ECO:0000256" key="6">
    <source>
        <dbReference type="ARBA" id="ARBA00023315"/>
    </source>
</evidence>
<keyword evidence="5 7" id="KW-0472">Membrane</keyword>
<feature type="region of interest" description="Disordered" evidence="8">
    <location>
        <begin position="157"/>
        <end position="188"/>
    </location>
</feature>
<evidence type="ECO:0000313" key="10">
    <source>
        <dbReference type="EMBL" id="GET86318.1"/>
    </source>
</evidence>
<keyword evidence="6 7" id="KW-0012">Acyltransferase</keyword>
<dbReference type="PANTHER" id="PTHR22883">
    <property type="entry name" value="ZINC FINGER DHHC DOMAIN CONTAINING PROTEIN"/>
    <property type="match status" value="1"/>
</dbReference>
<dbReference type="VEuPathDB" id="TriTrypDB:LtaPh_0906500"/>
<feature type="transmembrane region" description="Helical" evidence="7">
    <location>
        <begin position="289"/>
        <end position="309"/>
    </location>
</feature>
<accession>A0A640KAJ3</accession>